<dbReference type="Pfam" id="PF13561">
    <property type="entry name" value="adh_short_C2"/>
    <property type="match status" value="1"/>
</dbReference>
<gene>
    <name evidence="2" type="primary">fabG_78</name>
    <name evidence="2" type="ORF">GALL_501140</name>
</gene>
<dbReference type="InterPro" id="IPR036291">
    <property type="entry name" value="NAD(P)-bd_dom_sf"/>
</dbReference>
<keyword evidence="2" id="KW-0560">Oxidoreductase</keyword>
<evidence type="ECO:0000256" key="1">
    <source>
        <dbReference type="ARBA" id="ARBA00006484"/>
    </source>
</evidence>
<comment type="similarity">
    <text evidence="1">Belongs to the short-chain dehydrogenases/reductases (SDR) family.</text>
</comment>
<organism evidence="2">
    <name type="scientific">mine drainage metagenome</name>
    <dbReference type="NCBI Taxonomy" id="410659"/>
    <lineage>
        <taxon>unclassified sequences</taxon>
        <taxon>metagenomes</taxon>
        <taxon>ecological metagenomes</taxon>
    </lineage>
</organism>
<protein>
    <submittedName>
        <fullName evidence="2">3-oxoacyl-[acyl-carrier-protein] reductase FabG</fullName>
        <ecNumber evidence="2">1.1.1.100</ecNumber>
    </submittedName>
</protein>
<dbReference type="EC" id="1.1.1.100" evidence="2"/>
<dbReference type="EMBL" id="MLJW01005394">
    <property type="protein sequence ID" value="OIQ68296.1"/>
    <property type="molecule type" value="Genomic_DNA"/>
</dbReference>
<dbReference type="SUPFAM" id="SSF51735">
    <property type="entry name" value="NAD(P)-binding Rossmann-fold domains"/>
    <property type="match status" value="1"/>
</dbReference>
<dbReference type="InterPro" id="IPR050259">
    <property type="entry name" value="SDR"/>
</dbReference>
<dbReference type="CDD" id="cd05233">
    <property type="entry name" value="SDR_c"/>
    <property type="match status" value="1"/>
</dbReference>
<evidence type="ECO:0000313" key="2">
    <source>
        <dbReference type="EMBL" id="OIQ68296.1"/>
    </source>
</evidence>
<sequence>MCGTYSLLDQKHLGTRKFMRVSIITGGGSGIGAAVARRLAARDECLMLHGQGSDAAGLARLQAVATDCQHAGARAAWCTGDLANAGTAAELVRATRDAFGSVDAVVHAAGFADRRGFMNLPRAGLERSFAVMATAFHELATSALPDLTRGRQGRVVAISSFAAHRFTPEATYPGSAAAKAALEVLVRCLAIELASSGATANIVVPGYTRKDAGLMGALDAQSWQLAARANPFARLAEPDEVASVVAFLLSPEAGHVTGALLPVDGGLTLM</sequence>
<name>A0A1J5PC25_9ZZZZ</name>
<accession>A0A1J5PC25</accession>
<dbReference type="Gene3D" id="3.40.50.720">
    <property type="entry name" value="NAD(P)-binding Rossmann-like Domain"/>
    <property type="match status" value="1"/>
</dbReference>
<dbReference type="PANTHER" id="PTHR42879:SF2">
    <property type="entry name" value="3-OXOACYL-[ACYL-CARRIER-PROTEIN] REDUCTASE FABG"/>
    <property type="match status" value="1"/>
</dbReference>
<dbReference type="PRINTS" id="PR00081">
    <property type="entry name" value="GDHRDH"/>
</dbReference>
<dbReference type="InterPro" id="IPR002347">
    <property type="entry name" value="SDR_fam"/>
</dbReference>
<comment type="caution">
    <text evidence="2">The sequence shown here is derived from an EMBL/GenBank/DDBJ whole genome shotgun (WGS) entry which is preliminary data.</text>
</comment>
<dbReference type="GO" id="GO:0004316">
    <property type="term" value="F:3-oxoacyl-[acyl-carrier-protein] reductase (NADPH) activity"/>
    <property type="evidence" value="ECO:0007669"/>
    <property type="project" value="UniProtKB-EC"/>
</dbReference>
<dbReference type="AlphaFoldDB" id="A0A1J5PC25"/>
<reference evidence="2" key="1">
    <citation type="submission" date="2016-10" db="EMBL/GenBank/DDBJ databases">
        <title>Sequence of Gallionella enrichment culture.</title>
        <authorList>
            <person name="Poehlein A."/>
            <person name="Muehling M."/>
            <person name="Daniel R."/>
        </authorList>
    </citation>
    <scope>NUCLEOTIDE SEQUENCE</scope>
</reference>
<proteinExistence type="inferred from homology"/>
<dbReference type="PANTHER" id="PTHR42879">
    <property type="entry name" value="3-OXOACYL-(ACYL-CARRIER-PROTEIN) REDUCTASE"/>
    <property type="match status" value="1"/>
</dbReference>